<dbReference type="InterPro" id="IPR002656">
    <property type="entry name" value="Acyl_transf_3_dom"/>
</dbReference>
<keyword evidence="1" id="KW-1133">Transmembrane helix</keyword>
<accession>A0A1I3LDC3</accession>
<evidence type="ECO:0000313" key="3">
    <source>
        <dbReference type="EMBL" id="SFI82711.1"/>
    </source>
</evidence>
<feature type="domain" description="Acyltransferase 3" evidence="2">
    <location>
        <begin position="6"/>
        <end position="302"/>
    </location>
</feature>
<sequence length="378" mass="42302">MAVRDPWFDNAKMSLVTLVVVGHAWTLLPLTGTVGYLYDFLYAWHVPAFVFVTGYLSRGFTYAPDRMWQLVRTVAVPYVIFECTIALFRVYVGGEELEDLFLDPHWPLWYLSALFFWRLLTPVFKTMPGGFVVALVISLLAGLFAGDELDLARILGLLPFFVLGLKATPERLEKLRSRPVQVAGAGFFLALISLTWLVERYATTEWLYYRARYDELDVSDLQAFLIRAVLLAVGTIGALAFLALVPRIGGWFTRMGTASLVVYLFHGFAVKGADYAGFDEWGADHVALGLTITVVVGLALPLLLAWRPVSSRLNELVDPFGYAERHARHAVDLGVTVVVHEDHETPVLDQLVDRLVGERSEPALDALAEHLAEEREKT</sequence>
<dbReference type="OrthoDB" id="6623990at2"/>
<feature type="transmembrane region" description="Helical" evidence="1">
    <location>
        <begin position="104"/>
        <end position="120"/>
    </location>
</feature>
<dbReference type="PANTHER" id="PTHR37312">
    <property type="entry name" value="MEMBRANE-BOUND ACYLTRANSFERASE YKRP-RELATED"/>
    <property type="match status" value="1"/>
</dbReference>
<feature type="transmembrane region" description="Helical" evidence="1">
    <location>
        <begin position="285"/>
        <end position="306"/>
    </location>
</feature>
<keyword evidence="1" id="KW-0812">Transmembrane</keyword>
<dbReference type="Proteomes" id="UP000198649">
    <property type="component" value="Unassembled WGS sequence"/>
</dbReference>
<feature type="transmembrane region" description="Helical" evidence="1">
    <location>
        <begin position="180"/>
        <end position="198"/>
    </location>
</feature>
<protein>
    <submittedName>
        <fullName evidence="3">Fucose 4-O-acetylase</fullName>
    </submittedName>
</protein>
<feature type="transmembrane region" description="Helical" evidence="1">
    <location>
        <begin position="70"/>
        <end position="92"/>
    </location>
</feature>
<dbReference type="STRING" id="1005945.SAMN05216561_113113"/>
<keyword evidence="1" id="KW-0472">Membrane</keyword>
<dbReference type="AlphaFoldDB" id="A0A1I3LDC3"/>
<gene>
    <name evidence="3" type="ORF">SAMN05216561_113113</name>
</gene>
<dbReference type="Pfam" id="PF01757">
    <property type="entry name" value="Acyl_transf_3"/>
    <property type="match status" value="1"/>
</dbReference>
<dbReference type="EMBL" id="FOQG01000013">
    <property type="protein sequence ID" value="SFI82711.1"/>
    <property type="molecule type" value="Genomic_DNA"/>
</dbReference>
<reference evidence="3 4" key="1">
    <citation type="submission" date="2016-10" db="EMBL/GenBank/DDBJ databases">
        <authorList>
            <person name="de Groot N.N."/>
        </authorList>
    </citation>
    <scope>NUCLEOTIDE SEQUENCE [LARGE SCALE GENOMIC DNA]</scope>
    <source>
        <strain evidence="3 4">CGMCC 1.11156</strain>
    </source>
</reference>
<dbReference type="InterPro" id="IPR052734">
    <property type="entry name" value="Nod_factor_acetyltransferase"/>
</dbReference>
<feature type="transmembrane region" description="Helical" evidence="1">
    <location>
        <begin position="12"/>
        <end position="28"/>
    </location>
</feature>
<keyword evidence="4" id="KW-1185">Reference proteome</keyword>
<feature type="transmembrane region" description="Helical" evidence="1">
    <location>
        <begin position="252"/>
        <end position="273"/>
    </location>
</feature>
<feature type="transmembrane region" description="Helical" evidence="1">
    <location>
        <begin position="151"/>
        <end position="168"/>
    </location>
</feature>
<name>A0A1I3LDC3_9ACTN</name>
<dbReference type="RefSeq" id="WP_091115233.1">
    <property type="nucleotide sequence ID" value="NZ_BKAF01000016.1"/>
</dbReference>
<proteinExistence type="predicted"/>
<feature type="transmembrane region" description="Helical" evidence="1">
    <location>
        <begin position="224"/>
        <end position="245"/>
    </location>
</feature>
<feature type="transmembrane region" description="Helical" evidence="1">
    <location>
        <begin position="40"/>
        <end position="58"/>
    </location>
</feature>
<dbReference type="GO" id="GO:0016747">
    <property type="term" value="F:acyltransferase activity, transferring groups other than amino-acyl groups"/>
    <property type="evidence" value="ECO:0007669"/>
    <property type="project" value="InterPro"/>
</dbReference>
<organism evidence="3 4">
    <name type="scientific">Nocardioides psychrotolerans</name>
    <dbReference type="NCBI Taxonomy" id="1005945"/>
    <lineage>
        <taxon>Bacteria</taxon>
        <taxon>Bacillati</taxon>
        <taxon>Actinomycetota</taxon>
        <taxon>Actinomycetes</taxon>
        <taxon>Propionibacteriales</taxon>
        <taxon>Nocardioidaceae</taxon>
        <taxon>Nocardioides</taxon>
    </lineage>
</organism>
<evidence type="ECO:0000259" key="2">
    <source>
        <dbReference type="Pfam" id="PF01757"/>
    </source>
</evidence>
<evidence type="ECO:0000313" key="4">
    <source>
        <dbReference type="Proteomes" id="UP000198649"/>
    </source>
</evidence>
<evidence type="ECO:0000256" key="1">
    <source>
        <dbReference type="SAM" id="Phobius"/>
    </source>
</evidence>
<feature type="transmembrane region" description="Helical" evidence="1">
    <location>
        <begin position="127"/>
        <end position="145"/>
    </location>
</feature>
<dbReference type="PANTHER" id="PTHR37312:SF1">
    <property type="entry name" value="MEMBRANE-BOUND ACYLTRANSFERASE YKRP-RELATED"/>
    <property type="match status" value="1"/>
</dbReference>